<evidence type="ECO:0000256" key="5">
    <source>
        <dbReference type="ARBA" id="ARBA00035633"/>
    </source>
</evidence>
<dbReference type="Gene3D" id="3.20.10.10">
    <property type="entry name" value="D-amino Acid Aminotransferase, subunit A, domain 2"/>
    <property type="match status" value="1"/>
</dbReference>
<comment type="function">
    <text evidence="8">Involved in the biosynthesis of p-aminobenzoate (PABA), a precursor of tetrahydrofolate. Converts 4-amino-4-deoxychorismate into 4-aminobenzoate (PABA) and pyruvate.</text>
</comment>
<dbReference type="InterPro" id="IPR001544">
    <property type="entry name" value="Aminotrans_IV"/>
</dbReference>
<dbReference type="STRING" id="1517416.IDAT_07995"/>
<dbReference type="InterPro" id="IPR036038">
    <property type="entry name" value="Aminotransferase-like"/>
</dbReference>
<gene>
    <name evidence="11" type="ORF">IDAT_07995</name>
</gene>
<proteinExistence type="inferred from homology"/>
<comment type="cofactor">
    <cofactor evidence="1">
        <name>pyridoxal 5'-phosphate</name>
        <dbReference type="ChEBI" id="CHEBI:597326"/>
    </cofactor>
</comment>
<name>A0A094L218_9GAMM</name>
<dbReference type="eggNOG" id="COG0115">
    <property type="taxonomic scope" value="Bacteria"/>
</dbReference>
<dbReference type="GO" id="GO:0046656">
    <property type="term" value="P:folic acid biosynthetic process"/>
    <property type="evidence" value="ECO:0007669"/>
    <property type="project" value="UniProtKB-KW"/>
</dbReference>
<organism evidence="11 12">
    <name type="scientific">Pseudidiomarina atlantica</name>
    <dbReference type="NCBI Taxonomy" id="1517416"/>
    <lineage>
        <taxon>Bacteria</taxon>
        <taxon>Pseudomonadati</taxon>
        <taxon>Pseudomonadota</taxon>
        <taxon>Gammaproteobacteria</taxon>
        <taxon>Alteromonadales</taxon>
        <taxon>Idiomarinaceae</taxon>
        <taxon>Pseudidiomarina</taxon>
    </lineage>
</organism>
<evidence type="ECO:0000313" key="12">
    <source>
        <dbReference type="Proteomes" id="UP000053718"/>
    </source>
</evidence>
<comment type="catalytic activity">
    <reaction evidence="7">
        <text>4-amino-4-deoxychorismate = 4-aminobenzoate + pyruvate + H(+)</text>
        <dbReference type="Rhea" id="RHEA:16201"/>
        <dbReference type="ChEBI" id="CHEBI:15361"/>
        <dbReference type="ChEBI" id="CHEBI:15378"/>
        <dbReference type="ChEBI" id="CHEBI:17836"/>
        <dbReference type="ChEBI" id="CHEBI:58406"/>
        <dbReference type="EC" id="4.1.3.38"/>
    </reaction>
</comment>
<evidence type="ECO:0000256" key="10">
    <source>
        <dbReference type="ARBA" id="ARBA00080135"/>
    </source>
</evidence>
<dbReference type="OrthoDB" id="21319at2"/>
<evidence type="ECO:0000256" key="8">
    <source>
        <dbReference type="ARBA" id="ARBA00054027"/>
    </source>
</evidence>
<dbReference type="AlphaFoldDB" id="A0A094L218"/>
<dbReference type="Pfam" id="PF01063">
    <property type="entry name" value="Aminotran_4"/>
    <property type="match status" value="1"/>
</dbReference>
<evidence type="ECO:0000256" key="4">
    <source>
        <dbReference type="ARBA" id="ARBA00022909"/>
    </source>
</evidence>
<keyword evidence="3" id="KW-0663">Pyridoxal phosphate</keyword>
<keyword evidence="12" id="KW-1185">Reference proteome</keyword>
<dbReference type="InterPro" id="IPR043131">
    <property type="entry name" value="BCAT-like_N"/>
</dbReference>
<comment type="similarity">
    <text evidence="2">Belongs to the class-IV pyridoxal-phosphate-dependent aminotransferase family.</text>
</comment>
<protein>
    <recommendedName>
        <fullName evidence="9">Aminodeoxychorismate lyase</fullName>
        <ecNumber evidence="6">4.1.3.38</ecNumber>
    </recommendedName>
    <alternativeName>
        <fullName evidence="10">4-amino-4-deoxychorismate lyase</fullName>
    </alternativeName>
</protein>
<reference evidence="11 12" key="1">
    <citation type="submission" date="2014-06" db="EMBL/GenBank/DDBJ databases">
        <title>Draft genome sequence of Idiomarina sp. MCCC 1A10513.</title>
        <authorList>
            <person name="Du J."/>
            <person name="Lai Q."/>
            <person name="Shao Z."/>
        </authorList>
    </citation>
    <scope>NUCLEOTIDE SEQUENCE [LARGE SCALE GENOMIC DNA]</scope>
    <source>
        <strain evidence="11 12">MCCC 1A10513</strain>
    </source>
</reference>
<evidence type="ECO:0000256" key="7">
    <source>
        <dbReference type="ARBA" id="ARBA00049529"/>
    </source>
</evidence>
<comment type="caution">
    <text evidence="11">The sequence shown here is derived from an EMBL/GenBank/DDBJ whole genome shotgun (WGS) entry which is preliminary data.</text>
</comment>
<dbReference type="FunFam" id="3.20.10.10:FF:000002">
    <property type="entry name" value="D-alanine aminotransferase"/>
    <property type="match status" value="1"/>
</dbReference>
<sequence length="284" mass="31437">MSSTVYLNGDWLAAEQAKVSVFDRGFLFADGIYEVVPVYSGKPFLLEQHLARLHRSLAALTIPSRPDPFWHDLITQLLERNAIADGLIYFQVTRGAEAQRSHLPQTELDPTIFASVSPMPVHWDIPAPAKVTLCEDIRWLRCDIKSISLLGNIMLKQVAQQRGALEPLLHRNGLITEGASSNYFAVKHGILYTAPADHLILPGITRMWVLELAKQLGLEVREEAFSATDLAQLDELFLTSSSREVQPIGQIDDIIIGAGRCGPVTAKLAEAFHASKQAYLSKES</sequence>
<evidence type="ECO:0000256" key="9">
    <source>
        <dbReference type="ARBA" id="ARBA00069174"/>
    </source>
</evidence>
<dbReference type="InterPro" id="IPR043132">
    <property type="entry name" value="BCAT-like_C"/>
</dbReference>
<dbReference type="Proteomes" id="UP000053718">
    <property type="component" value="Unassembled WGS sequence"/>
</dbReference>
<dbReference type="GO" id="GO:0005829">
    <property type="term" value="C:cytosol"/>
    <property type="evidence" value="ECO:0007669"/>
    <property type="project" value="TreeGrafter"/>
</dbReference>
<evidence type="ECO:0000256" key="6">
    <source>
        <dbReference type="ARBA" id="ARBA00035676"/>
    </source>
</evidence>
<accession>A0A094L218</accession>
<evidence type="ECO:0000256" key="3">
    <source>
        <dbReference type="ARBA" id="ARBA00022898"/>
    </source>
</evidence>
<dbReference type="Gene3D" id="3.30.470.10">
    <property type="match status" value="1"/>
</dbReference>
<dbReference type="PANTHER" id="PTHR42743">
    <property type="entry name" value="AMINO-ACID AMINOTRANSFERASE"/>
    <property type="match status" value="1"/>
</dbReference>
<dbReference type="GO" id="GO:0008652">
    <property type="term" value="P:amino acid biosynthetic process"/>
    <property type="evidence" value="ECO:0007669"/>
    <property type="project" value="UniProtKB-ARBA"/>
</dbReference>
<evidence type="ECO:0000256" key="1">
    <source>
        <dbReference type="ARBA" id="ARBA00001933"/>
    </source>
</evidence>
<keyword evidence="4" id="KW-0289">Folate biosynthesis</keyword>
<dbReference type="EC" id="4.1.3.38" evidence="6"/>
<evidence type="ECO:0000313" key="11">
    <source>
        <dbReference type="EMBL" id="KFZ28678.1"/>
    </source>
</evidence>
<dbReference type="RefSeq" id="WP_034732565.1">
    <property type="nucleotide sequence ID" value="NZ_JPIN01000007.1"/>
</dbReference>
<dbReference type="InterPro" id="IPR050571">
    <property type="entry name" value="Class-IV_PLP-Dep_Aminotrnsfr"/>
</dbReference>
<dbReference type="SUPFAM" id="SSF56752">
    <property type="entry name" value="D-aminoacid aminotransferase-like PLP-dependent enzymes"/>
    <property type="match status" value="1"/>
</dbReference>
<evidence type="ECO:0000256" key="2">
    <source>
        <dbReference type="ARBA" id="ARBA00009320"/>
    </source>
</evidence>
<dbReference type="EMBL" id="JPIN01000007">
    <property type="protein sequence ID" value="KFZ28678.1"/>
    <property type="molecule type" value="Genomic_DNA"/>
</dbReference>
<dbReference type="PANTHER" id="PTHR42743:SF10">
    <property type="entry name" value="D-ALANINE AMINOTRANSFERASE"/>
    <property type="match status" value="1"/>
</dbReference>
<dbReference type="GO" id="GO:0008696">
    <property type="term" value="F:4-amino-4-deoxychorismate lyase activity"/>
    <property type="evidence" value="ECO:0007669"/>
    <property type="project" value="UniProtKB-EC"/>
</dbReference>
<comment type="pathway">
    <text evidence="5">Cofactor biosynthesis; tetrahydrofolate biosynthesis; 4-aminobenzoate from chorismate: step 2/2.</text>
</comment>